<dbReference type="InterPro" id="IPR050706">
    <property type="entry name" value="Cyclic-di-GMP_PDE-like"/>
</dbReference>
<dbReference type="PROSITE" id="PS50887">
    <property type="entry name" value="GGDEF"/>
    <property type="match status" value="1"/>
</dbReference>
<dbReference type="PANTHER" id="PTHR33121">
    <property type="entry name" value="CYCLIC DI-GMP PHOSPHODIESTERASE PDEF"/>
    <property type="match status" value="1"/>
</dbReference>
<evidence type="ECO:0000313" key="5">
    <source>
        <dbReference type="Proteomes" id="UP001227964"/>
    </source>
</evidence>
<keyword evidence="1" id="KW-0812">Transmembrane</keyword>
<keyword evidence="5" id="KW-1185">Reference proteome</keyword>
<dbReference type="InterPro" id="IPR043128">
    <property type="entry name" value="Rev_trsase/Diguanyl_cyclase"/>
</dbReference>
<gene>
    <name evidence="4" type="ORF">QPM17_12505</name>
</gene>
<dbReference type="InterPro" id="IPR029787">
    <property type="entry name" value="Nucleotide_cyclase"/>
</dbReference>
<dbReference type="SMART" id="SM00052">
    <property type="entry name" value="EAL"/>
    <property type="match status" value="1"/>
</dbReference>
<protein>
    <submittedName>
        <fullName evidence="4">GGDEF domain-containing phosphodiesterase</fullName>
        <ecNumber evidence="4">3.1.4.52</ecNumber>
    </submittedName>
</protein>
<dbReference type="Pfam" id="PF00563">
    <property type="entry name" value="EAL"/>
    <property type="match status" value="1"/>
</dbReference>
<dbReference type="InterPro" id="IPR000160">
    <property type="entry name" value="GGDEF_dom"/>
</dbReference>
<dbReference type="InterPro" id="IPR035919">
    <property type="entry name" value="EAL_sf"/>
</dbReference>
<dbReference type="SUPFAM" id="SSF55073">
    <property type="entry name" value="Nucleotide cyclase"/>
    <property type="match status" value="1"/>
</dbReference>
<dbReference type="RefSeq" id="WP_285391094.1">
    <property type="nucleotide sequence ID" value="NZ_JASSVS010000005.1"/>
</dbReference>
<comment type="caution">
    <text evidence="4">The sequence shown here is derived from an EMBL/GenBank/DDBJ whole genome shotgun (WGS) entry which is preliminary data.</text>
</comment>
<keyword evidence="4" id="KW-0378">Hydrolase</keyword>
<dbReference type="SUPFAM" id="SSF141868">
    <property type="entry name" value="EAL domain-like"/>
    <property type="match status" value="1"/>
</dbReference>
<dbReference type="Pfam" id="PF00990">
    <property type="entry name" value="GGDEF"/>
    <property type="match status" value="1"/>
</dbReference>
<dbReference type="Gene3D" id="3.20.20.450">
    <property type="entry name" value="EAL domain"/>
    <property type="match status" value="1"/>
</dbReference>
<organism evidence="4 5">
    <name type="scientific">Marinobacter azerbaijanicus</name>
    <dbReference type="NCBI Taxonomy" id="3050455"/>
    <lineage>
        <taxon>Bacteria</taxon>
        <taxon>Pseudomonadati</taxon>
        <taxon>Pseudomonadota</taxon>
        <taxon>Gammaproteobacteria</taxon>
        <taxon>Pseudomonadales</taxon>
        <taxon>Marinobacteraceae</taxon>
        <taxon>Marinobacter</taxon>
    </lineage>
</organism>
<dbReference type="InterPro" id="IPR001633">
    <property type="entry name" value="EAL_dom"/>
</dbReference>
<keyword evidence="1" id="KW-0472">Membrane</keyword>
<evidence type="ECO:0000313" key="4">
    <source>
        <dbReference type="EMBL" id="MDL0431958.1"/>
    </source>
</evidence>
<keyword evidence="1" id="KW-1133">Transmembrane helix</keyword>
<dbReference type="CDD" id="cd01948">
    <property type="entry name" value="EAL"/>
    <property type="match status" value="1"/>
</dbReference>
<feature type="transmembrane region" description="Helical" evidence="1">
    <location>
        <begin position="30"/>
        <end position="50"/>
    </location>
</feature>
<proteinExistence type="predicted"/>
<dbReference type="EC" id="3.1.4.52" evidence="4"/>
<sequence>MNRESTSYLPTIENNRYSQTWLQLPESARLLFRLLTVAAFLAAGTLIVYFTGGTSYAYPYVILLPVLLSAIWFGFAGAILCAITGGLLLGPLMPLDVSTGTYQSTENWLARSGFFVLIGIFSAGLFQSLRRANQRHLQALEVDQKTGLRTQAALIRDLDRLLRKASRDGPPTSAVILLRMQDLWEILQSMGADTAEQVVKDVARRISQNIHIPHQVYRFSKSELTILISAASQEEVSSIFGIAQQIGEEETDVKGIPLRVQIVAGSYLINANDENAEIVINRARTGLSVAIENNVSYRPYDPMFDQKTAERVQLIARVRDGLAHQEFQLFYQPKICLRTGQHVGSEALLRWFNHENRMVMPGLFMPKVESTTLIDPVTRFVIARACETIRSQNLMPVSVNFAINNLMNPSLIGDMERIVRSYGVNPESLEIEITEGALIQDPTHAKEAVKCLRDQGFKVSLDDFGTGYSSFQYLSHLPLSGLKIDRAFVTDLEVSADARTIMESMISMARALKLEVTVEGIETLGQQEIVTDLGADLAQGFYFSRPLPLQEYQHWARDR</sequence>
<feature type="transmembrane region" description="Helical" evidence="1">
    <location>
        <begin position="108"/>
        <end position="126"/>
    </location>
</feature>
<feature type="domain" description="GGDEF" evidence="3">
    <location>
        <begin position="171"/>
        <end position="300"/>
    </location>
</feature>
<dbReference type="GO" id="GO:0071111">
    <property type="term" value="F:cyclic-guanylate-specific phosphodiesterase activity"/>
    <property type="evidence" value="ECO:0007669"/>
    <property type="project" value="UniProtKB-EC"/>
</dbReference>
<accession>A0ABT7IFK2</accession>
<name>A0ABT7IFK2_9GAMM</name>
<evidence type="ECO:0000259" key="3">
    <source>
        <dbReference type="PROSITE" id="PS50887"/>
    </source>
</evidence>
<feature type="transmembrane region" description="Helical" evidence="1">
    <location>
        <begin position="62"/>
        <end position="88"/>
    </location>
</feature>
<reference evidence="4 5" key="1">
    <citation type="submission" date="2023-06" db="EMBL/GenBank/DDBJ databases">
        <title>Marinobacter azerbaijanicus a moderately halophilic, isolated from Urmia Lake in Azerbaijan region of Iran.</title>
        <authorList>
            <person name="Sanchez-Porro C."/>
            <person name="Aghdam E.M."/>
            <person name="Saheb S.M."/>
            <person name="Tarhriz V."/>
            <person name="Kazemi E."/>
            <person name="Ammozegar M.A."/>
            <person name="Ventosa A."/>
            <person name="Hejazi M.S."/>
        </authorList>
    </citation>
    <scope>NUCLEOTIDE SEQUENCE [LARGE SCALE GENOMIC DNA]</scope>
    <source>
        <strain evidence="4 5">TBZ242</strain>
    </source>
</reference>
<dbReference type="SMART" id="SM00267">
    <property type="entry name" value="GGDEF"/>
    <property type="match status" value="1"/>
</dbReference>
<dbReference type="Gene3D" id="3.30.70.270">
    <property type="match status" value="1"/>
</dbReference>
<dbReference type="PROSITE" id="PS50883">
    <property type="entry name" value="EAL"/>
    <property type="match status" value="1"/>
</dbReference>
<dbReference type="PANTHER" id="PTHR33121:SF81">
    <property type="entry name" value="CYCLIC DI-GMP PHOSPHODIESTERASE PDEB-RELATED"/>
    <property type="match status" value="1"/>
</dbReference>
<dbReference type="Proteomes" id="UP001227964">
    <property type="component" value="Unassembled WGS sequence"/>
</dbReference>
<feature type="domain" description="EAL" evidence="2">
    <location>
        <begin position="311"/>
        <end position="559"/>
    </location>
</feature>
<evidence type="ECO:0000256" key="1">
    <source>
        <dbReference type="SAM" id="Phobius"/>
    </source>
</evidence>
<dbReference type="EMBL" id="JASSVS010000005">
    <property type="protein sequence ID" value="MDL0431958.1"/>
    <property type="molecule type" value="Genomic_DNA"/>
</dbReference>
<evidence type="ECO:0000259" key="2">
    <source>
        <dbReference type="PROSITE" id="PS50883"/>
    </source>
</evidence>